<dbReference type="AlphaFoldDB" id="A0A6J7I7F1"/>
<evidence type="ECO:0000256" key="1">
    <source>
        <dbReference type="SAM" id="MobiDB-lite"/>
    </source>
</evidence>
<organism evidence="2">
    <name type="scientific">freshwater metagenome</name>
    <dbReference type="NCBI Taxonomy" id="449393"/>
    <lineage>
        <taxon>unclassified sequences</taxon>
        <taxon>metagenomes</taxon>
        <taxon>ecological metagenomes</taxon>
    </lineage>
</organism>
<name>A0A6J7I7F1_9ZZZZ</name>
<evidence type="ECO:0000313" key="2">
    <source>
        <dbReference type="EMBL" id="CAB4926552.1"/>
    </source>
</evidence>
<sequence>MTVCLRWWSTRLPNQMPVVAVATRKMPAISPVANTDPVSRNTQKVSANQTV</sequence>
<protein>
    <submittedName>
        <fullName evidence="2">Unannotated protein</fullName>
    </submittedName>
</protein>
<proteinExistence type="predicted"/>
<feature type="compositionally biased region" description="Polar residues" evidence="1">
    <location>
        <begin position="32"/>
        <end position="51"/>
    </location>
</feature>
<feature type="region of interest" description="Disordered" evidence="1">
    <location>
        <begin position="31"/>
        <end position="51"/>
    </location>
</feature>
<dbReference type="EMBL" id="CAFBMQ010000306">
    <property type="protein sequence ID" value="CAB4926552.1"/>
    <property type="molecule type" value="Genomic_DNA"/>
</dbReference>
<reference evidence="2" key="1">
    <citation type="submission" date="2020-05" db="EMBL/GenBank/DDBJ databases">
        <authorList>
            <person name="Chiriac C."/>
            <person name="Salcher M."/>
            <person name="Ghai R."/>
            <person name="Kavagutti S V."/>
        </authorList>
    </citation>
    <scope>NUCLEOTIDE SEQUENCE</scope>
</reference>
<accession>A0A6J7I7F1</accession>
<gene>
    <name evidence="2" type="ORF">UFOPK3609_01702</name>
</gene>